<evidence type="ECO:0000256" key="3">
    <source>
        <dbReference type="ARBA" id="ARBA00004370"/>
    </source>
</evidence>
<comment type="cofactor">
    <cofactor evidence="1">
        <name>heme</name>
        <dbReference type="ChEBI" id="CHEBI:30413"/>
    </cofactor>
</comment>
<organism evidence="12 14">
    <name type="scientific">Thalassovita autumnalis</name>
    <dbReference type="NCBI Taxonomy" id="2072972"/>
    <lineage>
        <taxon>Bacteria</taxon>
        <taxon>Pseudomonadati</taxon>
        <taxon>Pseudomonadota</taxon>
        <taxon>Alphaproteobacteria</taxon>
        <taxon>Rhodobacterales</taxon>
        <taxon>Roseobacteraceae</taxon>
        <taxon>Thalassovita</taxon>
    </lineage>
</organism>
<keyword evidence="13" id="KW-1185">Reference proteome</keyword>
<gene>
    <name evidence="11" type="ORF">TL5118_00348</name>
    <name evidence="12" type="ORF">TL5120_01843</name>
</gene>
<evidence type="ECO:0000256" key="5">
    <source>
        <dbReference type="ARBA" id="ARBA00022692"/>
    </source>
</evidence>
<dbReference type="GO" id="GO:0046872">
    <property type="term" value="F:metal ion binding"/>
    <property type="evidence" value="ECO:0007669"/>
    <property type="project" value="UniProtKB-KW"/>
</dbReference>
<keyword evidence="6" id="KW-0479">Metal-binding</keyword>
<dbReference type="Gene3D" id="1.20.1300.10">
    <property type="entry name" value="Fumarate reductase/succinate dehydrogenase, transmembrane subunit"/>
    <property type="match status" value="1"/>
</dbReference>
<evidence type="ECO:0000256" key="4">
    <source>
        <dbReference type="ARBA" id="ARBA00022617"/>
    </source>
</evidence>
<evidence type="ECO:0000313" key="13">
    <source>
        <dbReference type="Proteomes" id="UP000051086"/>
    </source>
</evidence>
<dbReference type="Proteomes" id="UP000051887">
    <property type="component" value="Unassembled WGS sequence"/>
</dbReference>
<comment type="function">
    <text evidence="2">Membrane-anchoring subunit of succinate dehydrogenase (SDH).</text>
</comment>
<evidence type="ECO:0000256" key="10">
    <source>
        <dbReference type="SAM" id="Phobius"/>
    </source>
</evidence>
<dbReference type="AlphaFoldDB" id="A0A0N7LUD0"/>
<feature type="transmembrane region" description="Helical" evidence="10">
    <location>
        <begin position="98"/>
        <end position="119"/>
    </location>
</feature>
<dbReference type="InterPro" id="IPR034804">
    <property type="entry name" value="SQR/QFR_C/D"/>
</dbReference>
<dbReference type="EMBL" id="CYSC01000027">
    <property type="protein sequence ID" value="CUH72047.1"/>
    <property type="molecule type" value="Genomic_DNA"/>
</dbReference>
<reference evidence="11 13" key="1">
    <citation type="submission" date="2015-09" db="EMBL/GenBank/DDBJ databases">
        <authorList>
            <person name="Rodrigo-Torres L."/>
            <person name="Arahal D.R."/>
        </authorList>
    </citation>
    <scope>NUCLEOTIDE SEQUENCE [LARGE SCALE GENOMIC DNA]</scope>
    <source>
        <strain evidence="11 13">CECT 5118</strain>
    </source>
</reference>
<name>A0A0N7LUD0_9RHOB</name>
<comment type="subcellular location">
    <subcellularLocation>
        <location evidence="3">Membrane</location>
    </subcellularLocation>
</comment>
<evidence type="ECO:0000256" key="6">
    <source>
        <dbReference type="ARBA" id="ARBA00022723"/>
    </source>
</evidence>
<keyword evidence="9 10" id="KW-0472">Membrane</keyword>
<reference evidence="12 14" key="2">
    <citation type="submission" date="2015-09" db="EMBL/GenBank/DDBJ databases">
        <authorList>
            <consortium name="Swine Surveillance"/>
        </authorList>
    </citation>
    <scope>NUCLEOTIDE SEQUENCE [LARGE SCALE GENOMIC DNA]</scope>
    <source>
        <strain evidence="12 14">5120</strain>
    </source>
</reference>
<evidence type="ECO:0000256" key="1">
    <source>
        <dbReference type="ARBA" id="ARBA00001971"/>
    </source>
</evidence>
<dbReference type="OrthoDB" id="9809280at2"/>
<keyword evidence="8" id="KW-0408">Iron</keyword>
<accession>A0A0N7LUD0</accession>
<evidence type="ECO:0000313" key="12">
    <source>
        <dbReference type="EMBL" id="CUH72047.1"/>
    </source>
</evidence>
<keyword evidence="7 10" id="KW-1133">Transmembrane helix</keyword>
<feature type="transmembrane region" description="Helical" evidence="10">
    <location>
        <begin position="27"/>
        <end position="49"/>
    </location>
</feature>
<evidence type="ECO:0000256" key="9">
    <source>
        <dbReference type="ARBA" id="ARBA00023136"/>
    </source>
</evidence>
<feature type="transmembrane region" description="Helical" evidence="10">
    <location>
        <begin position="55"/>
        <end position="77"/>
    </location>
</feature>
<evidence type="ECO:0000256" key="2">
    <source>
        <dbReference type="ARBA" id="ARBA00004050"/>
    </source>
</evidence>
<dbReference type="EMBL" id="CYSB01000005">
    <property type="protein sequence ID" value="CUH63154.1"/>
    <property type="molecule type" value="Genomic_DNA"/>
</dbReference>
<dbReference type="GO" id="GO:0016020">
    <property type="term" value="C:membrane"/>
    <property type="evidence" value="ECO:0007669"/>
    <property type="project" value="UniProtKB-SubCell"/>
</dbReference>
<sequence>MKYLTDRKRAEGLGAGGAGSHHHWKMLVSSILIVVLVPLFIVVFGSALGGSREEVLAFFARPVPALIAALGLVVGIRHLMMEAHEAVEDYVGGINRKLTLVAVTAFCYTLMAAGLFALLKIAL</sequence>
<evidence type="ECO:0000313" key="11">
    <source>
        <dbReference type="EMBL" id="CUH63154.1"/>
    </source>
</evidence>
<dbReference type="CDD" id="cd03495">
    <property type="entry name" value="SQR_TypeC_SdhD_like"/>
    <property type="match status" value="1"/>
</dbReference>
<evidence type="ECO:0000313" key="14">
    <source>
        <dbReference type="Proteomes" id="UP000051887"/>
    </source>
</evidence>
<proteinExistence type="predicted"/>
<dbReference type="RefSeq" id="WP_058243282.1">
    <property type="nucleotide sequence ID" value="NZ_CYSB01000005.1"/>
</dbReference>
<dbReference type="Proteomes" id="UP000051086">
    <property type="component" value="Unassembled WGS sequence"/>
</dbReference>
<dbReference type="SUPFAM" id="SSF81343">
    <property type="entry name" value="Fumarate reductase respiratory complex transmembrane subunits"/>
    <property type="match status" value="1"/>
</dbReference>
<keyword evidence="4" id="KW-0349">Heme</keyword>
<dbReference type="InterPro" id="IPR000701">
    <property type="entry name" value="SuccDH_FuR_B_TM-su"/>
</dbReference>
<protein>
    <submittedName>
        <fullName evidence="12">Succinate dehydrogenase, hydrophobic membrane anchor protein</fullName>
    </submittedName>
</protein>
<evidence type="ECO:0000256" key="7">
    <source>
        <dbReference type="ARBA" id="ARBA00022989"/>
    </source>
</evidence>
<evidence type="ECO:0000256" key="8">
    <source>
        <dbReference type="ARBA" id="ARBA00023004"/>
    </source>
</evidence>
<dbReference type="Pfam" id="PF01127">
    <property type="entry name" value="Sdh_cyt"/>
    <property type="match status" value="1"/>
</dbReference>
<keyword evidence="5 10" id="KW-0812">Transmembrane</keyword>